<dbReference type="OrthoDB" id="770199at2"/>
<evidence type="ECO:0000256" key="1">
    <source>
        <dbReference type="SAM" id="Phobius"/>
    </source>
</evidence>
<feature type="transmembrane region" description="Helical" evidence="1">
    <location>
        <begin position="94"/>
        <end position="113"/>
    </location>
</feature>
<name>A0A1D7QNI2_9SPHI</name>
<gene>
    <name evidence="2" type="ORF">BFS30_25415</name>
</gene>
<feature type="transmembrane region" description="Helical" evidence="1">
    <location>
        <begin position="65"/>
        <end position="82"/>
    </location>
</feature>
<proteinExistence type="predicted"/>
<keyword evidence="1" id="KW-0812">Transmembrane</keyword>
<evidence type="ECO:0008006" key="4">
    <source>
        <dbReference type="Google" id="ProtNLM"/>
    </source>
</evidence>
<evidence type="ECO:0000313" key="3">
    <source>
        <dbReference type="Proteomes" id="UP000094313"/>
    </source>
</evidence>
<feature type="transmembrane region" description="Helical" evidence="1">
    <location>
        <begin position="12"/>
        <end position="29"/>
    </location>
</feature>
<dbReference type="AlphaFoldDB" id="A0A1D7QNI2"/>
<keyword evidence="3" id="KW-1185">Reference proteome</keyword>
<evidence type="ECO:0000313" key="2">
    <source>
        <dbReference type="EMBL" id="AOM80207.1"/>
    </source>
</evidence>
<organism evidence="2 3">
    <name type="scientific">Pedobacter steynii</name>
    <dbReference type="NCBI Taxonomy" id="430522"/>
    <lineage>
        <taxon>Bacteria</taxon>
        <taxon>Pseudomonadati</taxon>
        <taxon>Bacteroidota</taxon>
        <taxon>Sphingobacteriia</taxon>
        <taxon>Sphingobacteriales</taxon>
        <taxon>Sphingobacteriaceae</taxon>
        <taxon>Pedobacter</taxon>
    </lineage>
</organism>
<reference evidence="2 3" key="1">
    <citation type="submission" date="2016-08" db="EMBL/GenBank/DDBJ databases">
        <authorList>
            <person name="Seilhamer J.J."/>
        </authorList>
    </citation>
    <scope>NUCLEOTIDE SEQUENCE [LARGE SCALE GENOMIC DNA]</scope>
    <source>
        <strain evidence="2 3">DX4</strain>
    </source>
</reference>
<sequence length="117" mass="13113">MDDKIHPNYKIAAYLIFAAIGVDLINGFIQKQNNPAFDITVLAEVSLMFLTFGYFAFIGKEWIKWVLLLATILTIFPVVAALNQPANNLNLLYASQFFSSLLKFSAFTLLSLASMKK</sequence>
<dbReference type="KEGG" id="psty:BFS30_25415"/>
<dbReference type="RefSeq" id="WP_069381869.1">
    <property type="nucleotide sequence ID" value="NZ_CP017141.1"/>
</dbReference>
<feature type="transmembrane region" description="Helical" evidence="1">
    <location>
        <begin position="35"/>
        <end position="58"/>
    </location>
</feature>
<keyword evidence="1" id="KW-1133">Transmembrane helix</keyword>
<protein>
    <recommendedName>
        <fullName evidence="4">DoxX-like family protein</fullName>
    </recommendedName>
</protein>
<dbReference type="Proteomes" id="UP000094313">
    <property type="component" value="Chromosome"/>
</dbReference>
<dbReference type="EMBL" id="CP017141">
    <property type="protein sequence ID" value="AOM80207.1"/>
    <property type="molecule type" value="Genomic_DNA"/>
</dbReference>
<keyword evidence="1" id="KW-0472">Membrane</keyword>
<accession>A0A1D7QNI2</accession>